<comment type="caution">
    <text evidence="5">The sequence shown here is derived from an EMBL/GenBank/DDBJ whole genome shotgun (WGS) entry which is preliminary data.</text>
</comment>
<keyword evidence="1 2" id="KW-0812">Transmembrane</keyword>
<dbReference type="InterPro" id="IPR008756">
    <property type="entry name" value="Peptidase_M56"/>
</dbReference>
<dbReference type="OrthoDB" id="649093at2"/>
<dbReference type="RefSeq" id="WP_106520799.1">
    <property type="nucleotide sequence ID" value="NZ_PYGD01000001.1"/>
</dbReference>
<dbReference type="EMBL" id="PYGD01000001">
    <property type="protein sequence ID" value="PSK94064.1"/>
    <property type="molecule type" value="Genomic_DNA"/>
</dbReference>
<evidence type="ECO:0000313" key="5">
    <source>
        <dbReference type="EMBL" id="PSK94064.1"/>
    </source>
</evidence>
<name>A0A2P8DA18_9BACT</name>
<dbReference type="Gene3D" id="2.170.130.10">
    <property type="entry name" value="TonB-dependent receptor, plug domain"/>
    <property type="match status" value="1"/>
</dbReference>
<feature type="transmembrane region" description="Helical" evidence="2">
    <location>
        <begin position="261"/>
        <end position="283"/>
    </location>
</feature>
<keyword evidence="1 2" id="KW-0472">Membrane</keyword>
<dbReference type="Proteomes" id="UP000240572">
    <property type="component" value="Unassembled WGS sequence"/>
</dbReference>
<dbReference type="InterPro" id="IPR012910">
    <property type="entry name" value="Plug_dom"/>
</dbReference>
<keyword evidence="1" id="KW-0813">Transport</keyword>
<feature type="transmembrane region" description="Helical" evidence="2">
    <location>
        <begin position="36"/>
        <end position="55"/>
    </location>
</feature>
<gene>
    <name evidence="5" type="ORF">B0I18_101214</name>
</gene>
<keyword evidence="2" id="KW-1133">Transmembrane helix</keyword>
<evidence type="ECO:0000259" key="4">
    <source>
        <dbReference type="Pfam" id="PF07715"/>
    </source>
</evidence>
<feature type="transmembrane region" description="Helical" evidence="2">
    <location>
        <begin position="6"/>
        <end position="24"/>
    </location>
</feature>
<keyword evidence="1" id="KW-1134">Transmembrane beta strand</keyword>
<evidence type="ECO:0000256" key="1">
    <source>
        <dbReference type="PROSITE-ProRule" id="PRU01360"/>
    </source>
</evidence>
<feature type="domain" description="Peptidase M56" evidence="3">
    <location>
        <begin position="150"/>
        <end position="251"/>
    </location>
</feature>
<dbReference type="AlphaFoldDB" id="A0A2P8DA18"/>
<feature type="domain" description="TonB-dependent receptor plug" evidence="4">
    <location>
        <begin position="371"/>
        <end position="418"/>
    </location>
</feature>
<dbReference type="GO" id="GO:0009279">
    <property type="term" value="C:cell outer membrane"/>
    <property type="evidence" value="ECO:0007669"/>
    <property type="project" value="UniProtKB-SubCell"/>
</dbReference>
<comment type="subcellular location">
    <subcellularLocation>
        <location evidence="1">Cell outer membrane</location>
        <topology evidence="1">Multi-pass membrane protein</topology>
    </subcellularLocation>
</comment>
<feature type="transmembrane region" description="Helical" evidence="2">
    <location>
        <begin position="87"/>
        <end position="110"/>
    </location>
</feature>
<dbReference type="PROSITE" id="PS52016">
    <property type="entry name" value="TONB_DEPENDENT_REC_3"/>
    <property type="match status" value="1"/>
</dbReference>
<evidence type="ECO:0000256" key="2">
    <source>
        <dbReference type="SAM" id="Phobius"/>
    </source>
</evidence>
<dbReference type="InterPro" id="IPR052173">
    <property type="entry name" value="Beta-lactam_resp_regulator"/>
</dbReference>
<dbReference type="SUPFAM" id="SSF56935">
    <property type="entry name" value="Porins"/>
    <property type="match status" value="1"/>
</dbReference>
<comment type="similarity">
    <text evidence="1">Belongs to the TonB-dependent receptor family.</text>
</comment>
<reference evidence="5 6" key="1">
    <citation type="submission" date="2018-03" db="EMBL/GenBank/DDBJ databases">
        <title>Genomic Encyclopedia of Type Strains, Phase III (KMG-III): the genomes of soil and plant-associated and newly described type strains.</title>
        <authorList>
            <person name="Whitman W."/>
        </authorList>
    </citation>
    <scope>NUCLEOTIDE SEQUENCE [LARGE SCALE GENOMIC DNA]</scope>
    <source>
        <strain evidence="5 6">CGMCC 1.12700</strain>
    </source>
</reference>
<dbReference type="CDD" id="cd07341">
    <property type="entry name" value="M56_BlaR1_MecR1_like"/>
    <property type="match status" value="1"/>
</dbReference>
<dbReference type="InterPro" id="IPR037066">
    <property type="entry name" value="Plug_dom_sf"/>
</dbReference>
<dbReference type="InterPro" id="IPR039426">
    <property type="entry name" value="TonB-dep_rcpt-like"/>
</dbReference>
<protein>
    <submittedName>
        <fullName evidence="5">Beta-lactamase regulating signal transducer with metallopeptidase domain</fullName>
    </submittedName>
</protein>
<keyword evidence="1" id="KW-0998">Cell outer membrane</keyword>
<proteinExistence type="inferred from homology"/>
<organism evidence="5 6">
    <name type="scientific">Taibaiella chishuiensis</name>
    <dbReference type="NCBI Taxonomy" id="1434707"/>
    <lineage>
        <taxon>Bacteria</taxon>
        <taxon>Pseudomonadati</taxon>
        <taxon>Bacteroidota</taxon>
        <taxon>Chitinophagia</taxon>
        <taxon>Chitinophagales</taxon>
        <taxon>Chitinophagaceae</taxon>
        <taxon>Taibaiella</taxon>
    </lineage>
</organism>
<evidence type="ECO:0000259" key="3">
    <source>
        <dbReference type="Pfam" id="PF05569"/>
    </source>
</evidence>
<sequence length="433" mass="47733">MPLIIILLKVNITLALCYLLYYVLLRKLTFYQLNRAFFLGSLVLSGIMPLIRIRLEAPASPAPAILVGTSLDRLPVSMPATYDYSSIVQWLFLSGLVFMGFGVVFQLLSIARLYKRSRRIELQGLSLRQLPEPGNPFSFFRSIFLHPGQHSATELNLVIAHEQVHVRQWHSIDILVAAIARAFCWFNPIAWLLLKAMKQNLEFIADHAVLQEGAAPKAYQYSLLRISQDGPSVAFANNFNFSHIKTRIIMMNKKRSSPIQLTRYMAVIPLALTLVCSFGISMAQQKKVSVKDQPATEQQTVTQERQAKANAQPAAAPKEATFSTRTNHGEVTIQRVAPAAAAAPVSAATVQTPPPVVSQEGAALDAMLAKDRPVVVFDGARISYDEMKQIDPKTLKSVTILKGADALALYGDEAKGGVILITSNPPEQKQSVN</sequence>
<dbReference type="PANTHER" id="PTHR34978:SF3">
    <property type="entry name" value="SLR0241 PROTEIN"/>
    <property type="match status" value="1"/>
</dbReference>
<dbReference type="PANTHER" id="PTHR34978">
    <property type="entry name" value="POSSIBLE SENSOR-TRANSDUCER PROTEIN BLAR"/>
    <property type="match status" value="1"/>
</dbReference>
<keyword evidence="6" id="KW-1185">Reference proteome</keyword>
<evidence type="ECO:0000313" key="6">
    <source>
        <dbReference type="Proteomes" id="UP000240572"/>
    </source>
</evidence>
<dbReference type="Pfam" id="PF07715">
    <property type="entry name" value="Plug"/>
    <property type="match status" value="1"/>
</dbReference>
<accession>A0A2P8DA18</accession>
<dbReference type="Pfam" id="PF05569">
    <property type="entry name" value="Peptidase_M56"/>
    <property type="match status" value="1"/>
</dbReference>